<evidence type="ECO:0000256" key="11">
    <source>
        <dbReference type="ARBA" id="ARBA00022691"/>
    </source>
</evidence>
<keyword evidence="13" id="KW-0408">Iron</keyword>
<dbReference type="HAMAP" id="MF_01612">
    <property type="entry name" value="FO_synth_sub2"/>
    <property type="match status" value="1"/>
</dbReference>
<evidence type="ECO:0000256" key="4">
    <source>
        <dbReference type="ARBA" id="ARBA00010051"/>
    </source>
</evidence>
<dbReference type="NCBIfam" id="TIGR00423">
    <property type="entry name" value="CofH family radical SAM protein"/>
    <property type="match status" value="1"/>
</dbReference>
<evidence type="ECO:0000256" key="13">
    <source>
        <dbReference type="ARBA" id="ARBA00023004"/>
    </source>
</evidence>
<reference evidence="19" key="1">
    <citation type="submission" date="2021-04" db="EMBL/GenBank/DDBJ databases">
        <title>Isolation of p-tert-butylphenol degrading bacteria Sphingobium phenoxybenzoativorans Tas13 from active sludge.</title>
        <authorList>
            <person name="Li Y."/>
        </authorList>
    </citation>
    <scope>NUCLEOTIDE SEQUENCE</scope>
    <source>
        <strain evidence="19">Tas13</strain>
    </source>
</reference>
<evidence type="ECO:0000256" key="12">
    <source>
        <dbReference type="ARBA" id="ARBA00022723"/>
    </source>
</evidence>
<feature type="domain" description="Radical SAM core" evidence="18">
    <location>
        <begin position="38"/>
        <end position="285"/>
    </location>
</feature>
<dbReference type="RefSeq" id="WP_212610381.1">
    <property type="nucleotide sequence ID" value="NZ_CP073910.1"/>
</dbReference>
<dbReference type="SUPFAM" id="SSF102114">
    <property type="entry name" value="Radical SAM enzymes"/>
    <property type="match status" value="2"/>
</dbReference>
<evidence type="ECO:0000256" key="5">
    <source>
        <dbReference type="ARBA" id="ARBA00010826"/>
    </source>
</evidence>
<dbReference type="SFLD" id="SFLDF00343">
    <property type="entry name" value="aminofutalosine_synthase_(mqnE"/>
    <property type="match status" value="1"/>
</dbReference>
<evidence type="ECO:0000256" key="3">
    <source>
        <dbReference type="ARBA" id="ARBA00004712"/>
    </source>
</evidence>
<dbReference type="InterPro" id="IPR034405">
    <property type="entry name" value="F420"/>
</dbReference>
<name>A0A975KA55_9SPHN</name>
<dbReference type="NCBIfam" id="TIGR03551">
    <property type="entry name" value="F420_cofH"/>
    <property type="match status" value="1"/>
</dbReference>
<dbReference type="EC" id="2.5.1.147" evidence="7"/>
<evidence type="ECO:0000256" key="6">
    <source>
        <dbReference type="ARBA" id="ARBA00012126"/>
    </source>
</evidence>
<evidence type="ECO:0000256" key="16">
    <source>
        <dbReference type="ARBA" id="ARBA00048468"/>
    </source>
</evidence>
<dbReference type="SFLD" id="SFLDS00029">
    <property type="entry name" value="Radical_SAM"/>
    <property type="match status" value="3"/>
</dbReference>
<dbReference type="KEGG" id="spph:KFK14_07095"/>
<keyword evidence="10 19" id="KW-0808">Transferase</keyword>
<keyword evidence="15" id="KW-0456">Lyase</keyword>
<dbReference type="InterPro" id="IPR013785">
    <property type="entry name" value="Aldolase_TIM"/>
</dbReference>
<evidence type="ECO:0000256" key="2">
    <source>
        <dbReference type="ARBA" id="ARBA00003692"/>
    </source>
</evidence>
<dbReference type="InterPro" id="IPR006638">
    <property type="entry name" value="Elp3/MiaA/NifB-like_rSAM"/>
</dbReference>
<dbReference type="PANTHER" id="PTHR43076:SF1">
    <property type="entry name" value="LIPOYL SYNTHASE 2"/>
    <property type="match status" value="1"/>
</dbReference>
<evidence type="ECO:0000259" key="18">
    <source>
        <dbReference type="PROSITE" id="PS51918"/>
    </source>
</evidence>
<dbReference type="Pfam" id="PF19288">
    <property type="entry name" value="CofH_C"/>
    <property type="match status" value="1"/>
</dbReference>
<dbReference type="Gene3D" id="3.20.20.70">
    <property type="entry name" value="Aldolase class I"/>
    <property type="match status" value="2"/>
</dbReference>
<comment type="catalytic activity">
    <reaction evidence="17">
        <text>5-amino-5-(4-hydroxybenzyl)-6-(D-ribitylimino)-5,6-dihydrouracil + S-adenosyl-L-methionine = 7,8-didemethyl-8-hydroxy-5-deazariboflavin + 5'-deoxyadenosine + L-methionine + NH4(+) + H(+)</text>
        <dbReference type="Rhea" id="RHEA:55204"/>
        <dbReference type="ChEBI" id="CHEBI:15378"/>
        <dbReference type="ChEBI" id="CHEBI:17319"/>
        <dbReference type="ChEBI" id="CHEBI:28938"/>
        <dbReference type="ChEBI" id="CHEBI:57844"/>
        <dbReference type="ChEBI" id="CHEBI:59789"/>
        <dbReference type="ChEBI" id="CHEBI:59904"/>
        <dbReference type="ChEBI" id="CHEBI:85936"/>
        <dbReference type="EC" id="4.3.1.32"/>
    </reaction>
</comment>
<dbReference type="SFLD" id="SFLDF00294">
    <property type="entry name" value="7_8-didemethyl-8-hydroxy-5-dea"/>
    <property type="match status" value="1"/>
</dbReference>
<evidence type="ECO:0000256" key="9">
    <source>
        <dbReference type="ARBA" id="ARBA00022485"/>
    </source>
</evidence>
<evidence type="ECO:0000256" key="14">
    <source>
        <dbReference type="ARBA" id="ARBA00023014"/>
    </source>
</evidence>
<proteinExistence type="inferred from homology"/>
<dbReference type="PANTHER" id="PTHR43076">
    <property type="entry name" value="FO SYNTHASE (COFH)"/>
    <property type="match status" value="1"/>
</dbReference>
<protein>
    <recommendedName>
        <fullName evidence="8">FO synthase</fullName>
        <ecNumber evidence="7">2.5.1.147</ecNumber>
        <ecNumber evidence="6">4.3.1.32</ecNumber>
    </recommendedName>
</protein>
<dbReference type="HAMAP" id="MF_01611">
    <property type="entry name" value="FO_synth_sub1"/>
    <property type="match status" value="1"/>
</dbReference>
<evidence type="ECO:0000313" key="20">
    <source>
        <dbReference type="Proteomes" id="UP000681425"/>
    </source>
</evidence>
<comment type="similarity">
    <text evidence="4">In the C-terminal section; belongs to the radical SAM superfamily. CofH family.</text>
</comment>
<dbReference type="InterPro" id="IPR058240">
    <property type="entry name" value="rSAM_sf"/>
</dbReference>
<evidence type="ECO:0000256" key="1">
    <source>
        <dbReference type="ARBA" id="ARBA00001966"/>
    </source>
</evidence>
<dbReference type="NCBIfam" id="NF004884">
    <property type="entry name" value="PRK06245.1"/>
    <property type="match status" value="1"/>
</dbReference>
<dbReference type="InterPro" id="IPR019940">
    <property type="entry name" value="CofH_family"/>
</dbReference>
<dbReference type="GO" id="GO:0046872">
    <property type="term" value="F:metal ion binding"/>
    <property type="evidence" value="ECO:0007669"/>
    <property type="project" value="UniProtKB-KW"/>
</dbReference>
<keyword evidence="14" id="KW-0411">Iron-sulfur</keyword>
<evidence type="ECO:0000313" key="19">
    <source>
        <dbReference type="EMBL" id="QUT07174.1"/>
    </source>
</evidence>
<dbReference type="GO" id="GO:0044689">
    <property type="term" value="F:7,8-didemethyl-8-hydroxy-5-deazariboflavin synthase activity"/>
    <property type="evidence" value="ECO:0007669"/>
    <property type="project" value="UniProtKB-EC"/>
</dbReference>
<feature type="domain" description="Radical SAM core" evidence="18">
    <location>
        <begin position="449"/>
        <end position="687"/>
    </location>
</feature>
<evidence type="ECO:0000256" key="8">
    <source>
        <dbReference type="ARBA" id="ARBA00022220"/>
    </source>
</evidence>
<dbReference type="EC" id="4.3.1.32" evidence="6"/>
<evidence type="ECO:0000256" key="17">
    <source>
        <dbReference type="ARBA" id="ARBA00048974"/>
    </source>
</evidence>
<comment type="catalytic activity">
    <reaction evidence="16">
        <text>5-amino-6-(D-ribitylamino)uracil + L-tyrosine + S-adenosyl-L-methionine = 5-amino-5-(4-hydroxybenzyl)-6-(D-ribitylimino)-5,6-dihydrouracil + 2-iminoacetate + 5'-deoxyadenosine + L-methionine + H(+)</text>
        <dbReference type="Rhea" id="RHEA:55200"/>
        <dbReference type="ChEBI" id="CHEBI:15378"/>
        <dbReference type="ChEBI" id="CHEBI:15934"/>
        <dbReference type="ChEBI" id="CHEBI:17319"/>
        <dbReference type="ChEBI" id="CHEBI:57844"/>
        <dbReference type="ChEBI" id="CHEBI:58315"/>
        <dbReference type="ChEBI" id="CHEBI:59789"/>
        <dbReference type="ChEBI" id="CHEBI:77846"/>
        <dbReference type="ChEBI" id="CHEBI:85936"/>
        <dbReference type="EC" id="2.5.1.147"/>
    </reaction>
</comment>
<comment type="cofactor">
    <cofactor evidence="1">
        <name>[4Fe-4S] cluster</name>
        <dbReference type="ChEBI" id="CHEBI:49883"/>
    </cofactor>
</comment>
<keyword evidence="11" id="KW-0949">S-adenosyl-L-methionine</keyword>
<dbReference type="SFLD" id="SFLDG01064">
    <property type="entry name" value="F420__menaquinone_cofactor_bio"/>
    <property type="match status" value="3"/>
</dbReference>
<dbReference type="NCBIfam" id="NF005609">
    <property type="entry name" value="PRK07360.1"/>
    <property type="match status" value="1"/>
</dbReference>
<dbReference type="PROSITE" id="PS51918">
    <property type="entry name" value="RADICAL_SAM"/>
    <property type="match status" value="2"/>
</dbReference>
<dbReference type="InterPro" id="IPR019939">
    <property type="entry name" value="CofG_family"/>
</dbReference>
<keyword evidence="20" id="KW-1185">Reference proteome</keyword>
<dbReference type="GO" id="GO:0051539">
    <property type="term" value="F:4 iron, 4 sulfur cluster binding"/>
    <property type="evidence" value="ECO:0007669"/>
    <property type="project" value="UniProtKB-KW"/>
</dbReference>
<dbReference type="GO" id="GO:0141093">
    <property type="term" value="F:5-amino-6-(D-ribitylamino)uracil--L-tyrosine 4-hydroxyphenyl transferase activity"/>
    <property type="evidence" value="ECO:0007669"/>
    <property type="project" value="UniProtKB-EC"/>
</dbReference>
<sequence length="770" mass="84151">MNENFGEVLDEHRLLKRSLADLLEESERLTLAAFGSVVTYSRKVFIPLTPLCRNVCHYCTFAKTPHRAAAAFLTPEQVLAIARDGMRAGCREALFTLGDQPEARYDASREALSAMGHATTLSYLAEAAALVLEDTSLLPHLNAGLMNAADYAALRPVAASMGLMLETASNRLSEKGGPHYGSPDKLPARCLEAIEAAGRARVPFTTGLLIGIGETRAERIDALIAIRESHRRHDHIQEVIIQNFRAKPGTRMAHHPEPSFDEHLWTIAVARLILGPEMTIQAPPNLRAPDELAAVLRAGVNDWGGVSPVTPDHVNPERPWPHLDLLDQATAAGGRVLRERLAIGPSYAQRPEAWMEPALAKIVRRSVDARGLPITDGWHPGTAVPMPVETRSGTTARSAIIAGIVDRALAGTRLNTAEIVRLFEADGPDVGLVARAADELRQRMAGDAVTYVINRNINYTNICLYKCGFCAFSKGTAKELRGPAYRLDFEEIGRRAAEAAERGGTEVCLQGGIHPEYDGNTYLGVLKAVREAAPSIHIHAFSPLEVTHGARTLGLSLYDFLERLKDAGLSTLPGTAAEILDDEVRAIICPDKIDTREWVEVMRAAHRIGLRTTATIMFGHVDRYENWARHLLTIRDLQVETGGFTEFVPLPFVHMEAPIWRRGQARSGPSARETLLMHAVARLLLHPLIPNIQASWVKLGEDGVIAMLRTGANDLGGVLMDESITRAAGGTNGQMWDVGRMATIAQAAHRHARQRTTLYQPVEEQAIAAE</sequence>
<dbReference type="Proteomes" id="UP000681425">
    <property type="component" value="Chromosome"/>
</dbReference>
<keyword evidence="12" id="KW-0479">Metal-binding</keyword>
<gene>
    <name evidence="19" type="primary">cofH</name>
    <name evidence="19" type="ORF">KFK14_07095</name>
</gene>
<dbReference type="Pfam" id="PF04055">
    <property type="entry name" value="Radical_SAM"/>
    <property type="match status" value="2"/>
</dbReference>
<dbReference type="InterPro" id="IPR020050">
    <property type="entry name" value="FO_synthase_su2"/>
</dbReference>
<comment type="function">
    <text evidence="2">Catalyzes the radical-mediated synthesis of 7,8-didemethyl-8-hydroxy-5-deazariboflavin (FO) from 5-amino-6-(D-ribitylamino)uracil and L-tyrosine.</text>
</comment>
<dbReference type="SFLD" id="SFLDG01389">
    <property type="entry name" value="menaquinone_synthsis_involved"/>
    <property type="match status" value="1"/>
</dbReference>
<accession>A0A975KA55</accession>
<dbReference type="InterPro" id="IPR007197">
    <property type="entry name" value="rSAM"/>
</dbReference>
<dbReference type="CDD" id="cd01335">
    <property type="entry name" value="Radical_SAM"/>
    <property type="match status" value="2"/>
</dbReference>
<dbReference type="InterPro" id="IPR045567">
    <property type="entry name" value="CofH/MnqC-like_C"/>
</dbReference>
<dbReference type="NCBIfam" id="TIGR03550">
    <property type="entry name" value="F420_cofG"/>
    <property type="match status" value="1"/>
</dbReference>
<dbReference type="EMBL" id="CP073910">
    <property type="protein sequence ID" value="QUT07174.1"/>
    <property type="molecule type" value="Genomic_DNA"/>
</dbReference>
<comment type="similarity">
    <text evidence="5">In the N-terminal section; belongs to the radical SAM superfamily. CofG family.</text>
</comment>
<dbReference type="AlphaFoldDB" id="A0A975KA55"/>
<dbReference type="SFLD" id="SFLDG01388">
    <property type="entry name" value="7_8-didemethyl-8-hydroxy-5-dea"/>
    <property type="match status" value="2"/>
</dbReference>
<comment type="pathway">
    <text evidence="3">Cofactor biosynthesis; coenzyme F0 biosynthesis.</text>
</comment>
<evidence type="ECO:0000256" key="10">
    <source>
        <dbReference type="ARBA" id="ARBA00022679"/>
    </source>
</evidence>
<keyword evidence="9" id="KW-0004">4Fe-4S</keyword>
<evidence type="ECO:0000256" key="15">
    <source>
        <dbReference type="ARBA" id="ARBA00023239"/>
    </source>
</evidence>
<organism evidence="19 20">
    <name type="scientific">Sphingobium phenoxybenzoativorans</name>
    <dbReference type="NCBI Taxonomy" id="1592790"/>
    <lineage>
        <taxon>Bacteria</taxon>
        <taxon>Pseudomonadati</taxon>
        <taxon>Pseudomonadota</taxon>
        <taxon>Alphaproteobacteria</taxon>
        <taxon>Sphingomonadales</taxon>
        <taxon>Sphingomonadaceae</taxon>
        <taxon>Sphingobium</taxon>
    </lineage>
</organism>
<dbReference type="SMART" id="SM00729">
    <property type="entry name" value="Elp3"/>
    <property type="match status" value="2"/>
</dbReference>
<evidence type="ECO:0000256" key="7">
    <source>
        <dbReference type="ARBA" id="ARBA00012289"/>
    </source>
</evidence>